<name>A0A087TIR6_STEMI</name>
<comment type="subunit">
    <text evidence="3">Homodimer.</text>
</comment>
<dbReference type="InterPro" id="IPR015424">
    <property type="entry name" value="PyrdxlP-dep_Trfase"/>
</dbReference>
<evidence type="ECO:0000256" key="2">
    <source>
        <dbReference type="ARBA" id="ARBA00004514"/>
    </source>
</evidence>
<comment type="subcellular location">
    <subcellularLocation>
        <location evidence="2">Cytoplasm</location>
        <location evidence="2">Cytosol</location>
    </subcellularLocation>
</comment>
<evidence type="ECO:0000259" key="9">
    <source>
        <dbReference type="Pfam" id="PF00266"/>
    </source>
</evidence>
<evidence type="ECO:0000313" key="11">
    <source>
        <dbReference type="Proteomes" id="UP000054359"/>
    </source>
</evidence>
<accession>A0A087TIR6</accession>
<comment type="cofactor">
    <cofactor evidence="1">
        <name>pyridoxal 5'-phosphate</name>
        <dbReference type="ChEBI" id="CHEBI:597326"/>
    </cofactor>
</comment>
<dbReference type="InterPro" id="IPR000192">
    <property type="entry name" value="Aminotrans_V_dom"/>
</dbReference>
<proteinExistence type="predicted"/>
<dbReference type="OMA" id="EMRETWG"/>
<dbReference type="InterPro" id="IPR015421">
    <property type="entry name" value="PyrdxlP-dep_Trfase_major"/>
</dbReference>
<reference evidence="10 11" key="1">
    <citation type="submission" date="2013-11" db="EMBL/GenBank/DDBJ databases">
        <title>Genome sequencing of Stegodyphus mimosarum.</title>
        <authorList>
            <person name="Bechsgaard J."/>
        </authorList>
    </citation>
    <scope>NUCLEOTIDE SEQUENCE [LARGE SCALE GENOMIC DNA]</scope>
</reference>
<comment type="function">
    <text evidence="6">Catalyzes the decomposition of L-selenocysteine to L-alanine and elemental selenium.</text>
</comment>
<protein>
    <recommendedName>
        <fullName evidence="8">Selenocysteine lyase</fullName>
        <ecNumber evidence="7">4.4.1.16</ecNumber>
    </recommendedName>
</protein>
<dbReference type="GO" id="GO:0009000">
    <property type="term" value="F:selenocysteine lyase activity"/>
    <property type="evidence" value="ECO:0007669"/>
    <property type="project" value="UniProtKB-EC"/>
</dbReference>
<gene>
    <name evidence="10" type="ORF">X975_18056</name>
</gene>
<evidence type="ECO:0000256" key="7">
    <source>
        <dbReference type="ARBA" id="ARBA00039054"/>
    </source>
</evidence>
<organism evidence="10 11">
    <name type="scientific">Stegodyphus mimosarum</name>
    <name type="common">African social velvet spider</name>
    <dbReference type="NCBI Taxonomy" id="407821"/>
    <lineage>
        <taxon>Eukaryota</taxon>
        <taxon>Metazoa</taxon>
        <taxon>Ecdysozoa</taxon>
        <taxon>Arthropoda</taxon>
        <taxon>Chelicerata</taxon>
        <taxon>Arachnida</taxon>
        <taxon>Araneae</taxon>
        <taxon>Araneomorphae</taxon>
        <taxon>Entelegynae</taxon>
        <taxon>Eresoidea</taxon>
        <taxon>Eresidae</taxon>
        <taxon>Stegodyphus</taxon>
    </lineage>
</organism>
<dbReference type="Proteomes" id="UP000054359">
    <property type="component" value="Unassembled WGS sequence"/>
</dbReference>
<dbReference type="PANTHER" id="PTHR11601:SF62">
    <property type="entry name" value="SELENOCYSTEINE LYASE"/>
    <property type="match status" value="1"/>
</dbReference>
<feature type="domain" description="Aminotransferase class V" evidence="9">
    <location>
        <begin position="3"/>
        <end position="181"/>
    </location>
</feature>
<keyword evidence="4" id="KW-0963">Cytoplasm</keyword>
<dbReference type="AlphaFoldDB" id="A0A087TIR6"/>
<evidence type="ECO:0000256" key="8">
    <source>
        <dbReference type="ARBA" id="ARBA00040554"/>
    </source>
</evidence>
<dbReference type="OrthoDB" id="10250117at2759"/>
<evidence type="ECO:0000256" key="1">
    <source>
        <dbReference type="ARBA" id="ARBA00001933"/>
    </source>
</evidence>
<evidence type="ECO:0000256" key="3">
    <source>
        <dbReference type="ARBA" id="ARBA00011738"/>
    </source>
</evidence>
<dbReference type="Pfam" id="PF00266">
    <property type="entry name" value="Aminotran_5"/>
    <property type="match status" value="1"/>
</dbReference>
<dbReference type="SUPFAM" id="SSF53383">
    <property type="entry name" value="PLP-dependent transferases"/>
    <property type="match status" value="1"/>
</dbReference>
<dbReference type="STRING" id="407821.A0A087TIR6"/>
<evidence type="ECO:0000256" key="6">
    <source>
        <dbReference type="ARBA" id="ARBA00037407"/>
    </source>
</evidence>
<dbReference type="GO" id="GO:0005829">
    <property type="term" value="C:cytosol"/>
    <property type="evidence" value="ECO:0007669"/>
    <property type="project" value="UniProtKB-SubCell"/>
</dbReference>
<sequence>MPVYLDYNATTPVDPEVQETIYREMRETWGNPSSSYDVGKKAKSVIENARGKVAEMIGCKADEIIFTSGGTESNNMVIHTAIRHFNYEMNNVLNNNSDNSKPHIITTNIEHDSIKLPLEVLLAEEKIVVTFVQVSKKTGIVEIDDIVNAVRPNTCLITVMLANNETGIIQPVSLIRSRLKTLKRSKVHNALPTIFLHTDAAQA</sequence>
<dbReference type="EMBL" id="KK115395">
    <property type="protein sequence ID" value="KFM65005.1"/>
    <property type="molecule type" value="Genomic_DNA"/>
</dbReference>
<keyword evidence="10" id="KW-0456">Lyase</keyword>
<dbReference type="Gene3D" id="3.40.640.10">
    <property type="entry name" value="Type I PLP-dependent aspartate aminotransferase-like (Major domain)"/>
    <property type="match status" value="1"/>
</dbReference>
<dbReference type="GO" id="GO:0016740">
    <property type="term" value="F:transferase activity"/>
    <property type="evidence" value="ECO:0007669"/>
    <property type="project" value="UniProtKB-KW"/>
</dbReference>
<evidence type="ECO:0000256" key="4">
    <source>
        <dbReference type="ARBA" id="ARBA00022490"/>
    </source>
</evidence>
<keyword evidence="11" id="KW-1185">Reference proteome</keyword>
<feature type="non-terminal residue" evidence="10">
    <location>
        <position position="203"/>
    </location>
</feature>
<evidence type="ECO:0000256" key="5">
    <source>
        <dbReference type="ARBA" id="ARBA00022679"/>
    </source>
</evidence>
<dbReference type="EC" id="4.4.1.16" evidence="7"/>
<keyword evidence="5" id="KW-0808">Transferase</keyword>
<evidence type="ECO:0000313" key="10">
    <source>
        <dbReference type="EMBL" id="KFM65005.1"/>
    </source>
</evidence>
<dbReference type="PANTHER" id="PTHR11601">
    <property type="entry name" value="CYSTEINE DESULFURYLASE FAMILY MEMBER"/>
    <property type="match status" value="1"/>
</dbReference>